<reference evidence="1 2" key="1">
    <citation type="journal article" date="2014" name="Science">
        <title>Plant genetics. Early allopolyploid evolution in the post-Neolithic Brassica napus oilseed genome.</title>
        <authorList>
            <person name="Chalhoub B."/>
            <person name="Denoeud F."/>
            <person name="Liu S."/>
            <person name="Parkin I.A."/>
            <person name="Tang H."/>
            <person name="Wang X."/>
            <person name="Chiquet J."/>
            <person name="Belcram H."/>
            <person name="Tong C."/>
            <person name="Samans B."/>
            <person name="Correa M."/>
            <person name="Da Silva C."/>
            <person name="Just J."/>
            <person name="Falentin C."/>
            <person name="Koh C.S."/>
            <person name="Le Clainche I."/>
            <person name="Bernard M."/>
            <person name="Bento P."/>
            <person name="Noel B."/>
            <person name="Labadie K."/>
            <person name="Alberti A."/>
            <person name="Charles M."/>
            <person name="Arnaud D."/>
            <person name="Guo H."/>
            <person name="Daviaud C."/>
            <person name="Alamery S."/>
            <person name="Jabbari K."/>
            <person name="Zhao M."/>
            <person name="Edger P.P."/>
            <person name="Chelaifa H."/>
            <person name="Tack D."/>
            <person name="Lassalle G."/>
            <person name="Mestiri I."/>
            <person name="Schnel N."/>
            <person name="Le Paslier M.C."/>
            <person name="Fan G."/>
            <person name="Renault V."/>
            <person name="Bayer P.E."/>
            <person name="Golicz A.A."/>
            <person name="Manoli S."/>
            <person name="Lee T.H."/>
            <person name="Thi V.H."/>
            <person name="Chalabi S."/>
            <person name="Hu Q."/>
            <person name="Fan C."/>
            <person name="Tollenaere R."/>
            <person name="Lu Y."/>
            <person name="Battail C."/>
            <person name="Shen J."/>
            <person name="Sidebottom C.H."/>
            <person name="Wang X."/>
            <person name="Canaguier A."/>
            <person name="Chauveau A."/>
            <person name="Berard A."/>
            <person name="Deniot G."/>
            <person name="Guan M."/>
            <person name="Liu Z."/>
            <person name="Sun F."/>
            <person name="Lim Y.P."/>
            <person name="Lyons E."/>
            <person name="Town C.D."/>
            <person name="Bancroft I."/>
            <person name="Wang X."/>
            <person name="Meng J."/>
            <person name="Ma J."/>
            <person name="Pires J.C."/>
            <person name="King G.J."/>
            <person name="Brunel D."/>
            <person name="Delourme R."/>
            <person name="Renard M."/>
            <person name="Aury J.M."/>
            <person name="Adams K.L."/>
            <person name="Batley J."/>
            <person name="Snowdon R.J."/>
            <person name="Tost J."/>
            <person name="Edwards D."/>
            <person name="Zhou Y."/>
            <person name="Hua W."/>
            <person name="Sharpe A.G."/>
            <person name="Paterson A.H."/>
            <person name="Guan C."/>
            <person name="Wincker P."/>
        </authorList>
    </citation>
    <scope>NUCLEOTIDE SEQUENCE [LARGE SCALE GENOMIC DNA]</scope>
    <source>
        <strain evidence="2">cv. Darmor-bzh</strain>
    </source>
</reference>
<dbReference type="PaxDb" id="3708-A0A078IIP5"/>
<protein>
    <submittedName>
        <fullName evidence="1">BnaC03g74350D protein</fullName>
    </submittedName>
</protein>
<keyword evidence="2" id="KW-1185">Reference proteome</keyword>
<accession>A0A078IIP5</accession>
<name>A0A078IIP5_BRANA</name>
<dbReference type="AlphaFoldDB" id="A0A078IIP5"/>
<gene>
    <name evidence="1" type="primary">BnaC03g74350D</name>
    <name evidence="1" type="ORF">GSBRNA2T00097793001</name>
</gene>
<sequence length="40" mass="4668">MYGIKYAKPNYTSQVVRKQINPILIRTGLEYLRKCSFSST</sequence>
<proteinExistence type="predicted"/>
<evidence type="ECO:0000313" key="2">
    <source>
        <dbReference type="Proteomes" id="UP000028999"/>
    </source>
</evidence>
<organism evidence="1 2">
    <name type="scientific">Brassica napus</name>
    <name type="common">Rape</name>
    <dbReference type="NCBI Taxonomy" id="3708"/>
    <lineage>
        <taxon>Eukaryota</taxon>
        <taxon>Viridiplantae</taxon>
        <taxon>Streptophyta</taxon>
        <taxon>Embryophyta</taxon>
        <taxon>Tracheophyta</taxon>
        <taxon>Spermatophyta</taxon>
        <taxon>Magnoliopsida</taxon>
        <taxon>eudicotyledons</taxon>
        <taxon>Gunneridae</taxon>
        <taxon>Pentapetalae</taxon>
        <taxon>rosids</taxon>
        <taxon>malvids</taxon>
        <taxon>Brassicales</taxon>
        <taxon>Brassicaceae</taxon>
        <taxon>Brassiceae</taxon>
        <taxon>Brassica</taxon>
    </lineage>
</organism>
<dbReference type="Gramene" id="CDY50935">
    <property type="protein sequence ID" value="CDY50935"/>
    <property type="gene ID" value="GSBRNA2T00097793001"/>
</dbReference>
<dbReference type="Proteomes" id="UP000028999">
    <property type="component" value="Unassembled WGS sequence"/>
</dbReference>
<evidence type="ECO:0000313" key="1">
    <source>
        <dbReference type="EMBL" id="CDY50935.1"/>
    </source>
</evidence>
<dbReference type="EMBL" id="LK032950">
    <property type="protein sequence ID" value="CDY50935.1"/>
    <property type="molecule type" value="Genomic_DNA"/>
</dbReference>